<feature type="compositionally biased region" description="Basic and acidic residues" evidence="2">
    <location>
        <begin position="1001"/>
        <end position="1015"/>
    </location>
</feature>
<feature type="compositionally biased region" description="Basic and acidic residues" evidence="2">
    <location>
        <begin position="845"/>
        <end position="859"/>
    </location>
</feature>
<feature type="compositionally biased region" description="Polar residues" evidence="2">
    <location>
        <begin position="878"/>
        <end position="892"/>
    </location>
</feature>
<feature type="region of interest" description="Disordered" evidence="2">
    <location>
        <begin position="107"/>
        <end position="161"/>
    </location>
</feature>
<dbReference type="RefSeq" id="XP_052120139.1">
    <property type="nucleotide sequence ID" value="XM_052264179.1"/>
</dbReference>
<name>A0A9C6WVB6_FRAOC</name>
<feature type="compositionally biased region" description="Acidic residues" evidence="2">
    <location>
        <begin position="1016"/>
        <end position="1027"/>
    </location>
</feature>
<sequence>MPRSGSDQHLPRVEYQHPPQRTAHTMLRPGTLSHYGRYSSAAGQHANQHAGQHGYRRGRPSLDYASDTEATCSPSTRSSSSYYYYRDRSGAQGSSAASAALSRLGSATLSRGGSLRSNSLPRDHRGPGPISMGTLGTLSRSLVPSSPAAGRHQLASGRPPSAAHQLLDHHYDSDSALSAPDLPLSRRDRVRGRLPSSPSVFTADEYRAWLQRTPSTSAIYERIRANRDAALAHQRASRLTFSAENLNLLDRAREEGGSSYYGYRAPLTSTLDRHTFGAGRSPSASALSSVSSVGRSQSMRRMRQHLLELEASARHSGTLSRTSSSVVPESTRSRIMEINPSEFLKYKMDKAGSVTNVPGAAGVGPGDLLGDAGTPGVSGLLWVHLLAGRGLRASGSGSAATTPSTPSAPSPLGSGNAMRDLYCVLECDRVHKARTVVRTGDLVFDWDETFELDLVANRELDFLIYSWDPQYRHKLCYKGSVHLSSLLRQSPIHQLALKIEPRGTLYLRLRHTDPHSTFSRKHATATHPLLTRPGGKSLAATAGLLFGVDLESVVNRENISGGVPGGVPTSVSLATQGASQVPLIIRRCVEEIERRGLDIIGLYRLCGSATKKRILREAFERNARTVDLTPDNVPDINVITGVLKDYLRELPEPLFTKCLYQMMLDALTVCLPDDPEGNAKLMFSILDCLPKVNRATLIYLMDHLALVVSQSERNKMTPQNLAVCFGPVMMLQTEEGRELDFNQTISVLRYLLEIWPCKSVREVLCASTLQSTSLTTSLGSQKPPPVKPSPAAHLTSLSRVQSSSPVVVSSPISDSSPSPSPPEEAEILRSIPKAGAAPRGPPPRIEPRRSLPKQGEHDVNGLSLQRQHSQPPGLPPRNASTLQRKWSANGNGTPPPRTALTSRPLPSPPVNSRPIPMAPSSAVYGGNGYNGSSVLDAVKNIESMQQHEAGSPNSSPRSVRNGAGLTMNLVAPDHSADRDTSPAASDQGDQLETPTSSTGTEDSRREGEAGERGTEGDEEASDDDDEDDRFRSGRGSSTSVVMRDIN</sequence>
<feature type="region of interest" description="Disordered" evidence="2">
    <location>
        <begin position="1"/>
        <end position="79"/>
    </location>
</feature>
<dbReference type="PROSITE" id="PS50004">
    <property type="entry name" value="C2"/>
    <property type="match status" value="1"/>
</dbReference>
<accession>A0A9C6WVB6</accession>
<dbReference type="InterPro" id="IPR052118">
    <property type="entry name" value="Rho-GAP_regulator"/>
</dbReference>
<evidence type="ECO:0000256" key="1">
    <source>
        <dbReference type="ARBA" id="ARBA00022468"/>
    </source>
</evidence>
<feature type="domain" description="C2" evidence="3">
    <location>
        <begin position="364"/>
        <end position="496"/>
    </location>
</feature>
<feature type="compositionally biased region" description="Low complexity" evidence="2">
    <location>
        <begin position="796"/>
        <end position="817"/>
    </location>
</feature>
<evidence type="ECO:0000313" key="6">
    <source>
        <dbReference type="RefSeq" id="XP_052120139.1"/>
    </source>
</evidence>
<dbReference type="PANTHER" id="PTHR46150">
    <property type="entry name" value="RHO GTPASE-ACTIVATING PROTEIN 100F"/>
    <property type="match status" value="1"/>
</dbReference>
<dbReference type="Pfam" id="PF00620">
    <property type="entry name" value="RhoGAP"/>
    <property type="match status" value="1"/>
</dbReference>
<organism evidence="5 6">
    <name type="scientific">Frankliniella occidentalis</name>
    <name type="common">Western flower thrips</name>
    <name type="synonym">Euthrips occidentalis</name>
    <dbReference type="NCBI Taxonomy" id="133901"/>
    <lineage>
        <taxon>Eukaryota</taxon>
        <taxon>Metazoa</taxon>
        <taxon>Ecdysozoa</taxon>
        <taxon>Arthropoda</taxon>
        <taxon>Hexapoda</taxon>
        <taxon>Insecta</taxon>
        <taxon>Pterygota</taxon>
        <taxon>Neoptera</taxon>
        <taxon>Paraneoptera</taxon>
        <taxon>Thysanoptera</taxon>
        <taxon>Terebrantia</taxon>
        <taxon>Thripoidea</taxon>
        <taxon>Thripidae</taxon>
        <taxon>Frankliniella</taxon>
    </lineage>
</organism>
<feature type="region of interest" description="Disordered" evidence="2">
    <location>
        <begin position="276"/>
        <end position="295"/>
    </location>
</feature>
<dbReference type="PANTHER" id="PTHR46150:SF3">
    <property type="entry name" value="RHO GTPASE-ACTIVATING PROTEIN 100F"/>
    <property type="match status" value="1"/>
</dbReference>
<feature type="region of interest" description="Disordered" evidence="2">
    <location>
        <begin position="394"/>
        <end position="413"/>
    </location>
</feature>
<dbReference type="FunFam" id="1.10.555.10:FF:000031">
    <property type="entry name" value="rho GTPase-activating protein 100F isoform X6"/>
    <property type="match status" value="1"/>
</dbReference>
<protein>
    <submittedName>
        <fullName evidence="6">Rho GTPase-activating protein 100F isoform X2</fullName>
    </submittedName>
</protein>
<dbReference type="AlphaFoldDB" id="A0A9C6WVB6"/>
<dbReference type="Proteomes" id="UP000504606">
    <property type="component" value="Unplaced"/>
</dbReference>
<dbReference type="PROSITE" id="PS50238">
    <property type="entry name" value="RHOGAP"/>
    <property type="match status" value="1"/>
</dbReference>
<dbReference type="SUPFAM" id="SSF48350">
    <property type="entry name" value="GTPase activation domain, GAP"/>
    <property type="match status" value="1"/>
</dbReference>
<dbReference type="InterPro" id="IPR000008">
    <property type="entry name" value="C2_dom"/>
</dbReference>
<dbReference type="GO" id="GO:0046578">
    <property type="term" value="P:regulation of Ras protein signal transduction"/>
    <property type="evidence" value="ECO:0007669"/>
    <property type="project" value="TreeGrafter"/>
</dbReference>
<dbReference type="GO" id="GO:0016477">
    <property type="term" value="P:cell migration"/>
    <property type="evidence" value="ECO:0007669"/>
    <property type="project" value="TreeGrafter"/>
</dbReference>
<dbReference type="GeneID" id="113205933"/>
<feature type="compositionally biased region" description="Polar residues" evidence="2">
    <location>
        <begin position="982"/>
        <end position="1000"/>
    </location>
</feature>
<dbReference type="Gene3D" id="1.10.555.10">
    <property type="entry name" value="Rho GTPase activation protein"/>
    <property type="match status" value="1"/>
</dbReference>
<evidence type="ECO:0000259" key="3">
    <source>
        <dbReference type="PROSITE" id="PS50004"/>
    </source>
</evidence>
<feature type="region of interest" description="Disordered" evidence="2">
    <location>
        <begin position="774"/>
        <end position="1046"/>
    </location>
</feature>
<evidence type="ECO:0000313" key="5">
    <source>
        <dbReference type="Proteomes" id="UP000504606"/>
    </source>
</evidence>
<dbReference type="GO" id="GO:0097060">
    <property type="term" value="C:synaptic membrane"/>
    <property type="evidence" value="ECO:0007669"/>
    <property type="project" value="TreeGrafter"/>
</dbReference>
<dbReference type="SUPFAM" id="SSF49562">
    <property type="entry name" value="C2 domain (Calcium/lipid-binding domain, CaLB)"/>
    <property type="match status" value="1"/>
</dbReference>
<reference evidence="6" key="1">
    <citation type="submission" date="2025-08" db="UniProtKB">
        <authorList>
            <consortium name="RefSeq"/>
        </authorList>
    </citation>
    <scope>IDENTIFICATION</scope>
    <source>
        <tissue evidence="6">Whole organism</tissue>
    </source>
</reference>
<dbReference type="GO" id="GO:0030030">
    <property type="term" value="P:cell projection organization"/>
    <property type="evidence" value="ECO:0007669"/>
    <property type="project" value="TreeGrafter"/>
</dbReference>
<feature type="compositionally biased region" description="Low complexity" evidence="2">
    <location>
        <begin position="107"/>
        <end position="120"/>
    </location>
</feature>
<dbReference type="CDD" id="cd00030">
    <property type="entry name" value="C2"/>
    <property type="match status" value="1"/>
</dbReference>
<dbReference type="InterPro" id="IPR008936">
    <property type="entry name" value="Rho_GTPase_activation_prot"/>
</dbReference>
<feature type="compositionally biased region" description="Polar residues" evidence="2">
    <location>
        <begin position="134"/>
        <end position="144"/>
    </location>
</feature>
<feature type="compositionally biased region" description="Polar residues" evidence="2">
    <location>
        <begin position="942"/>
        <end position="958"/>
    </location>
</feature>
<dbReference type="SMART" id="SM00324">
    <property type="entry name" value="RhoGAP"/>
    <property type="match status" value="1"/>
</dbReference>
<feature type="compositionally biased region" description="Low complexity" evidence="2">
    <location>
        <begin position="279"/>
        <end position="295"/>
    </location>
</feature>
<keyword evidence="5" id="KW-1185">Reference proteome</keyword>
<evidence type="ECO:0000259" key="4">
    <source>
        <dbReference type="PROSITE" id="PS50238"/>
    </source>
</evidence>
<dbReference type="InterPro" id="IPR035892">
    <property type="entry name" value="C2_domain_sf"/>
</dbReference>
<dbReference type="InterPro" id="IPR057459">
    <property type="entry name" value="SYDE1/2_C2"/>
</dbReference>
<proteinExistence type="predicted"/>
<evidence type="ECO:0000256" key="2">
    <source>
        <dbReference type="SAM" id="MobiDB-lite"/>
    </source>
</evidence>
<feature type="domain" description="Rho-GAP" evidence="4">
    <location>
        <begin position="571"/>
        <end position="759"/>
    </location>
</feature>
<keyword evidence="1" id="KW-0343">GTPase activation</keyword>
<dbReference type="SMART" id="SM00239">
    <property type="entry name" value="C2"/>
    <property type="match status" value="1"/>
</dbReference>
<feature type="compositionally biased region" description="Low complexity" evidence="2">
    <location>
        <begin position="41"/>
        <end position="53"/>
    </location>
</feature>
<dbReference type="Gene3D" id="2.60.40.150">
    <property type="entry name" value="C2 domain"/>
    <property type="match status" value="1"/>
</dbReference>
<dbReference type="GO" id="GO:0007165">
    <property type="term" value="P:signal transduction"/>
    <property type="evidence" value="ECO:0007669"/>
    <property type="project" value="InterPro"/>
</dbReference>
<dbReference type="Pfam" id="PF25336">
    <property type="entry name" value="C2_SYDE"/>
    <property type="match status" value="1"/>
</dbReference>
<dbReference type="InterPro" id="IPR000198">
    <property type="entry name" value="RhoGAP_dom"/>
</dbReference>
<dbReference type="GO" id="GO:0005096">
    <property type="term" value="F:GTPase activator activity"/>
    <property type="evidence" value="ECO:0007669"/>
    <property type="project" value="UniProtKB-KW"/>
</dbReference>
<gene>
    <name evidence="6" type="primary">LOC113205933</name>
</gene>